<dbReference type="AlphaFoldDB" id="A0AAD3Y8A2"/>
<feature type="disulfide bond" evidence="3">
    <location>
        <begin position="189"/>
        <end position="198"/>
    </location>
</feature>
<dbReference type="FunFam" id="2.60.110.10:FF:000002">
    <property type="entry name" value="Thaumatin-like protein 1a"/>
    <property type="match status" value="1"/>
</dbReference>
<evidence type="ECO:0000256" key="3">
    <source>
        <dbReference type="PIRSR" id="PIRSR002703-1"/>
    </source>
</evidence>
<dbReference type="InterPro" id="IPR001938">
    <property type="entry name" value="Thaumatin"/>
</dbReference>
<feature type="disulfide bond" evidence="3">
    <location>
        <begin position="101"/>
        <end position="107"/>
    </location>
</feature>
<dbReference type="CDD" id="cd09218">
    <property type="entry name" value="TLP-PA"/>
    <property type="match status" value="1"/>
</dbReference>
<feature type="disulfide bond" evidence="3">
    <location>
        <begin position="156"/>
        <end position="239"/>
    </location>
</feature>
<keyword evidence="4" id="KW-0732">Signal</keyword>
<evidence type="ECO:0008006" key="7">
    <source>
        <dbReference type="Google" id="ProtNLM"/>
    </source>
</evidence>
<protein>
    <recommendedName>
        <fullName evidence="7">Thaumatin-like protein</fullName>
    </recommendedName>
</protein>
<dbReference type="Gene3D" id="2.60.110.10">
    <property type="entry name" value="Thaumatin"/>
    <property type="match status" value="1"/>
</dbReference>
<feature type="chain" id="PRO_5042171195" description="Thaumatin-like protein" evidence="4">
    <location>
        <begin position="27"/>
        <end position="264"/>
    </location>
</feature>
<evidence type="ECO:0000256" key="1">
    <source>
        <dbReference type="ARBA" id="ARBA00010607"/>
    </source>
</evidence>
<keyword evidence="2 3" id="KW-1015">Disulfide bond</keyword>
<organism evidence="5 6">
    <name type="scientific">Nepenthes gracilis</name>
    <name type="common">Slender pitcher plant</name>
    <dbReference type="NCBI Taxonomy" id="150966"/>
    <lineage>
        <taxon>Eukaryota</taxon>
        <taxon>Viridiplantae</taxon>
        <taxon>Streptophyta</taxon>
        <taxon>Embryophyta</taxon>
        <taxon>Tracheophyta</taxon>
        <taxon>Spermatophyta</taxon>
        <taxon>Magnoliopsida</taxon>
        <taxon>eudicotyledons</taxon>
        <taxon>Gunneridae</taxon>
        <taxon>Pentapetalae</taxon>
        <taxon>Caryophyllales</taxon>
        <taxon>Nepenthaceae</taxon>
        <taxon>Nepenthes</taxon>
    </lineage>
</organism>
<proteinExistence type="inferred from homology"/>
<dbReference type="SUPFAM" id="SSF49870">
    <property type="entry name" value="Osmotin, thaumatin-like protein"/>
    <property type="match status" value="1"/>
</dbReference>
<feature type="disulfide bond" evidence="3">
    <location>
        <begin position="85"/>
        <end position="96"/>
    </location>
</feature>
<feature type="disulfide bond" evidence="3">
    <location>
        <begin position="161"/>
        <end position="222"/>
    </location>
</feature>
<dbReference type="PANTHER" id="PTHR31048">
    <property type="entry name" value="OS03G0233200 PROTEIN"/>
    <property type="match status" value="1"/>
</dbReference>
<feature type="disulfide bond" evidence="3">
    <location>
        <begin position="169"/>
        <end position="185"/>
    </location>
</feature>
<evidence type="ECO:0000313" key="5">
    <source>
        <dbReference type="EMBL" id="GMH31109.1"/>
    </source>
</evidence>
<comment type="similarity">
    <text evidence="1">Belongs to the thaumatin family.</text>
</comment>
<dbReference type="PIRSF" id="PIRSF002703">
    <property type="entry name" value="Thaumatin"/>
    <property type="match status" value="1"/>
</dbReference>
<dbReference type="SMART" id="SM00205">
    <property type="entry name" value="THN"/>
    <property type="match status" value="1"/>
</dbReference>
<comment type="caution">
    <text evidence="5">The sequence shown here is derived from an EMBL/GenBank/DDBJ whole genome shotgun (WGS) entry which is preliminary data.</text>
</comment>
<feature type="signal peptide" evidence="4">
    <location>
        <begin position="1"/>
        <end position="26"/>
    </location>
</feature>
<name>A0AAD3Y8A2_NEPGR</name>
<evidence type="ECO:0000256" key="4">
    <source>
        <dbReference type="SAM" id="SignalP"/>
    </source>
</evidence>
<feature type="disulfide bond" evidence="3">
    <location>
        <begin position="199"/>
        <end position="209"/>
    </location>
</feature>
<feature type="disulfide bond" evidence="3">
    <location>
        <begin position="37"/>
        <end position="249"/>
    </location>
</feature>
<evidence type="ECO:0000313" key="6">
    <source>
        <dbReference type="Proteomes" id="UP001279734"/>
    </source>
</evidence>
<dbReference type="PRINTS" id="PR00347">
    <property type="entry name" value="THAUMATIN"/>
</dbReference>
<keyword evidence="6" id="KW-1185">Reference proteome</keyword>
<dbReference type="Pfam" id="PF00314">
    <property type="entry name" value="Thaumatin"/>
    <property type="match status" value="1"/>
</dbReference>
<reference evidence="5" key="1">
    <citation type="submission" date="2023-05" db="EMBL/GenBank/DDBJ databases">
        <title>Nepenthes gracilis genome sequencing.</title>
        <authorList>
            <person name="Fukushima K."/>
        </authorList>
    </citation>
    <scope>NUCLEOTIDE SEQUENCE</scope>
    <source>
        <strain evidence="5">SING2019-196</strain>
    </source>
</reference>
<accession>A0AAD3Y8A2</accession>
<dbReference type="EMBL" id="BSYO01000039">
    <property type="protein sequence ID" value="GMH31109.1"/>
    <property type="molecule type" value="Genomic_DNA"/>
</dbReference>
<gene>
    <name evidence="5" type="ORF">Nepgr_032952</name>
</gene>
<dbReference type="Proteomes" id="UP001279734">
    <property type="component" value="Unassembled WGS sequence"/>
</dbReference>
<dbReference type="InterPro" id="IPR037176">
    <property type="entry name" value="Osmotin/thaumatin-like_sf"/>
</dbReference>
<evidence type="ECO:0000256" key="2">
    <source>
        <dbReference type="ARBA" id="ARBA00023157"/>
    </source>
</evidence>
<sequence length="264" mass="28293">MNATLLAAACFQCLFFVFISPGKVRGHTVSITVINKCLFQIWPSAAPNTGHAVLADGGFHLESGHSRLIEAPGNWSGRIWARTGCNFDANSRQPACQTGDCDGRLACNGLIGTPPATLVEISLHADKNTPSYYDVSLVDGYNLPVSITTWPASSACSIRGCLKDLKSVCPAELEVVNEDGEVVACKSACLAFGADSFCCRNEYGSAGKCKPSVYSKLFKDACSWYYSYAFDAPSPLVSCGVTELFITFCPAKWGDDGDDQYESV</sequence>